<evidence type="ECO:0000313" key="2">
    <source>
        <dbReference type="Proteomes" id="UP001060215"/>
    </source>
</evidence>
<evidence type="ECO:0000313" key="1">
    <source>
        <dbReference type="EMBL" id="KAI7991348.1"/>
    </source>
</evidence>
<name>A0ACC0FR76_9ERIC</name>
<dbReference type="EMBL" id="CM045770">
    <property type="protein sequence ID" value="KAI7991348.1"/>
    <property type="molecule type" value="Genomic_DNA"/>
</dbReference>
<organism evidence="1 2">
    <name type="scientific">Camellia lanceoleosa</name>
    <dbReference type="NCBI Taxonomy" id="1840588"/>
    <lineage>
        <taxon>Eukaryota</taxon>
        <taxon>Viridiplantae</taxon>
        <taxon>Streptophyta</taxon>
        <taxon>Embryophyta</taxon>
        <taxon>Tracheophyta</taxon>
        <taxon>Spermatophyta</taxon>
        <taxon>Magnoliopsida</taxon>
        <taxon>eudicotyledons</taxon>
        <taxon>Gunneridae</taxon>
        <taxon>Pentapetalae</taxon>
        <taxon>asterids</taxon>
        <taxon>Ericales</taxon>
        <taxon>Theaceae</taxon>
        <taxon>Camellia</taxon>
    </lineage>
</organism>
<gene>
    <name evidence="1" type="ORF">LOK49_LG12G00065</name>
</gene>
<keyword evidence="2" id="KW-1185">Reference proteome</keyword>
<comment type="caution">
    <text evidence="1">The sequence shown here is derived from an EMBL/GenBank/DDBJ whole genome shotgun (WGS) entry which is preliminary data.</text>
</comment>
<reference evidence="1 2" key="1">
    <citation type="journal article" date="2022" name="Plant J.">
        <title>Chromosome-level genome of Camellia lanceoleosa provides a valuable resource for understanding genome evolution and self-incompatibility.</title>
        <authorList>
            <person name="Gong W."/>
            <person name="Xiao S."/>
            <person name="Wang L."/>
            <person name="Liao Z."/>
            <person name="Chang Y."/>
            <person name="Mo W."/>
            <person name="Hu G."/>
            <person name="Li W."/>
            <person name="Zhao G."/>
            <person name="Zhu H."/>
            <person name="Hu X."/>
            <person name="Ji K."/>
            <person name="Xiang X."/>
            <person name="Song Q."/>
            <person name="Yuan D."/>
            <person name="Jin S."/>
            <person name="Zhang L."/>
        </authorList>
    </citation>
    <scope>NUCLEOTIDE SEQUENCE [LARGE SCALE GENOMIC DNA]</scope>
    <source>
        <strain evidence="1">SQ_2022a</strain>
    </source>
</reference>
<dbReference type="Proteomes" id="UP001060215">
    <property type="component" value="Chromosome 13"/>
</dbReference>
<proteinExistence type="predicted"/>
<sequence>MPFLVHMVFTIQSLQETTSLHFIEWFFSSCCFTDSLPDSVLVILNFKYQFCKFFNSGCDRISLSSITLIITQ</sequence>
<protein>
    <submittedName>
        <fullName evidence="1">Uncharacterized protein</fullName>
    </submittedName>
</protein>
<accession>A0ACC0FR76</accession>